<dbReference type="Gene3D" id="1.10.1370.30">
    <property type="match status" value="1"/>
</dbReference>
<feature type="active site" description="Proton donor 1" evidence="4">
    <location>
        <position position="506"/>
    </location>
</feature>
<dbReference type="InterPro" id="IPR001548">
    <property type="entry name" value="Peptidase_M2"/>
</dbReference>
<feature type="binding site" evidence="6">
    <location>
        <position position="379"/>
    </location>
    <ligand>
        <name>Zn(2+)</name>
        <dbReference type="ChEBI" id="CHEBI:29105"/>
        <label>1</label>
        <note>catalytic</note>
    </ligand>
</feature>
<organism evidence="9 10">
    <name type="scientific">Candidatus Opimibacter skivensis</name>
    <dbReference type="NCBI Taxonomy" id="2982028"/>
    <lineage>
        <taxon>Bacteria</taxon>
        <taxon>Pseudomonadati</taxon>
        <taxon>Bacteroidota</taxon>
        <taxon>Saprospiria</taxon>
        <taxon>Saprospirales</taxon>
        <taxon>Saprospiraceae</taxon>
        <taxon>Candidatus Opimibacter</taxon>
    </lineage>
</organism>
<keyword evidence="1" id="KW-0732">Signal</keyword>
<keyword evidence="6" id="KW-0479">Metal-binding</keyword>
<evidence type="ECO:0000256" key="2">
    <source>
        <dbReference type="ARBA" id="ARBA00023157"/>
    </source>
</evidence>
<evidence type="ECO:0000256" key="1">
    <source>
        <dbReference type="ARBA" id="ARBA00022729"/>
    </source>
</evidence>
<dbReference type="PROSITE" id="PS51257">
    <property type="entry name" value="PROKAR_LIPOPROTEIN"/>
    <property type="match status" value="1"/>
</dbReference>
<feature type="active site" description="Proton acceptor 2" evidence="7">
    <location>
        <position position="376"/>
    </location>
</feature>
<reference evidence="9 10" key="1">
    <citation type="submission" date="2020-10" db="EMBL/GenBank/DDBJ databases">
        <title>Connecting structure to function with the recovery of over 1000 high-quality activated sludge metagenome-assembled genomes encoding full-length rRNA genes using long-read sequencing.</title>
        <authorList>
            <person name="Singleton C.M."/>
            <person name="Petriglieri F."/>
            <person name="Kristensen J.M."/>
            <person name="Kirkegaard R.H."/>
            <person name="Michaelsen T.Y."/>
            <person name="Andersen M.H."/>
            <person name="Karst S.M."/>
            <person name="Dueholm M.S."/>
            <person name="Nielsen P.H."/>
            <person name="Albertsen M."/>
        </authorList>
    </citation>
    <scope>NUCLEOTIDE SEQUENCE [LARGE SCALE GENOMIC DNA]</scope>
    <source>
        <strain evidence="9">Ribe_18-Q3-R11-54_MAXAC.273</strain>
    </source>
</reference>
<protein>
    <submittedName>
        <fullName evidence="9">M2 family metallopeptidase</fullName>
    </submittedName>
</protein>
<evidence type="ECO:0000256" key="5">
    <source>
        <dbReference type="PIRSR" id="PIRSR601548-2"/>
    </source>
</evidence>
<dbReference type="CDD" id="cd06461">
    <property type="entry name" value="M2_ACE"/>
    <property type="match status" value="1"/>
</dbReference>
<dbReference type="AlphaFoldDB" id="A0A9D7SVM6"/>
<dbReference type="PANTHER" id="PTHR10514">
    <property type="entry name" value="ANGIOTENSIN-CONVERTING ENZYME"/>
    <property type="match status" value="1"/>
</dbReference>
<feature type="binding site" evidence="6">
    <location>
        <position position="375"/>
    </location>
    <ligand>
        <name>Zn(2+)</name>
        <dbReference type="ChEBI" id="CHEBI:29105"/>
        <label>1</label>
        <note>catalytic</note>
    </ligand>
</feature>
<keyword evidence="3" id="KW-0325">Glycoprotein</keyword>
<proteinExistence type="predicted"/>
<feature type="active site" description="Proton acceptor 1" evidence="4">
    <location>
        <position position="376"/>
    </location>
</feature>
<dbReference type="GO" id="GO:0006508">
    <property type="term" value="P:proteolysis"/>
    <property type="evidence" value="ECO:0007669"/>
    <property type="project" value="InterPro"/>
</dbReference>
<dbReference type="Proteomes" id="UP000808337">
    <property type="component" value="Unassembled WGS sequence"/>
</dbReference>
<dbReference type="SUPFAM" id="SSF55486">
    <property type="entry name" value="Metalloproteases ('zincins'), catalytic domain"/>
    <property type="match status" value="1"/>
</dbReference>
<feature type="active site" description="Proton donor 2" evidence="7">
    <location>
        <position position="506"/>
    </location>
</feature>
<sequence length="610" mass="69370">MKQLTILLSLFTFLTFVSCKNETKPATSSEPTKEQKDAQAFLDSYTTEYVKLYTASSEASWLINTEIKEGDTINAHKSSVADEAFAAFTGSVANIDSTKKYLGLKDKLNPLQVRQLDAILFMAGENPQTVAPLVKEKIKASIAQTEKLFGFTFKLNGKNVTTNDIDDILKKETNLQKRLAAWESSKEVGKGLKGGLVNLRKLRNETVQALDYPDFFSYEVSNYGLTTADMMEMMKRLNQELRPLFRELHTYARYELAKKYGVKDVPDYLPAHWLPNRWGQDWSAMMDVKGLNVDSVLKTKSPEWIVKAGESLYKSLGYPALPETFWLKSNLYPYPADSILKKNNHASAWHMDLNQDVRSLMSVEPNSEWFETSNHELGHIYYYISYSTPEVPPLLREGANRAFHEALGSMMGMAATQKPYLIGQGLIPANAKTDSIQILLKEALNFAVFIPFAAGTMSEFEKALYADNLPESEFNNKWWELAKKYQGIVPPEERGDIYCDACTKTHINDDPAQYYDYALSYVILFQLHQYIAEKILHQPATATNYFGHKEVGDFLKKIMSSGATKDWRDVMKEATGEDMNAKALVRYFDPLMSWLKEQNKGRKYTLPETL</sequence>
<evidence type="ECO:0000256" key="3">
    <source>
        <dbReference type="ARBA" id="ARBA00023180"/>
    </source>
</evidence>
<feature type="binding site" evidence="5">
    <location>
        <position position="223"/>
    </location>
    <ligand>
        <name>chloride</name>
        <dbReference type="ChEBI" id="CHEBI:17996"/>
        <label>1</label>
    </ligand>
</feature>
<accession>A0A9D7SVM6</accession>
<dbReference type="GO" id="GO:0008241">
    <property type="term" value="F:peptidyl-dipeptidase activity"/>
    <property type="evidence" value="ECO:0007669"/>
    <property type="project" value="InterPro"/>
</dbReference>
<dbReference type="GO" id="GO:0008237">
    <property type="term" value="F:metallopeptidase activity"/>
    <property type="evidence" value="ECO:0007669"/>
    <property type="project" value="InterPro"/>
</dbReference>
<comment type="caution">
    <text evidence="9">The sequence shown here is derived from an EMBL/GenBank/DDBJ whole genome shotgun (WGS) entry which is preliminary data.</text>
</comment>
<feature type="binding site" evidence="6">
    <location>
        <position position="405"/>
    </location>
    <ligand>
        <name>Zn(2+)</name>
        <dbReference type="ChEBI" id="CHEBI:29105"/>
        <label>1</label>
        <note>catalytic</note>
    </ligand>
</feature>
<dbReference type="PRINTS" id="PR00791">
    <property type="entry name" value="PEPDIPTASEA"/>
</dbReference>
<evidence type="ECO:0000256" key="6">
    <source>
        <dbReference type="PIRSR" id="PIRSR601548-3"/>
    </source>
</evidence>
<dbReference type="GO" id="GO:0016020">
    <property type="term" value="C:membrane"/>
    <property type="evidence" value="ECO:0007669"/>
    <property type="project" value="InterPro"/>
</dbReference>
<dbReference type="PANTHER" id="PTHR10514:SF27">
    <property type="entry name" value="ANGIOTENSIN-CONVERTING ENZYME"/>
    <property type="match status" value="1"/>
</dbReference>
<evidence type="ECO:0000256" key="4">
    <source>
        <dbReference type="PIRSR" id="PIRSR601548-1"/>
    </source>
</evidence>
<keyword evidence="2" id="KW-1015">Disulfide bond</keyword>
<feature type="binding site" evidence="8">
    <location>
        <position position="405"/>
    </location>
    <ligand>
        <name>Zn(2+)</name>
        <dbReference type="ChEBI" id="CHEBI:29105"/>
        <label>2</label>
        <note>catalytic</note>
    </ligand>
</feature>
<name>A0A9D7SVM6_9BACT</name>
<evidence type="ECO:0000256" key="8">
    <source>
        <dbReference type="PIRSR" id="PIRSR601548-8"/>
    </source>
</evidence>
<dbReference type="PROSITE" id="PS52011">
    <property type="entry name" value="PEPTIDASE_M2"/>
    <property type="match status" value="1"/>
</dbReference>
<gene>
    <name evidence="9" type="ORF">IPP15_17415</name>
</gene>
<evidence type="ECO:0000256" key="7">
    <source>
        <dbReference type="PIRSR" id="PIRSR601548-6"/>
    </source>
</evidence>
<evidence type="ECO:0000313" key="9">
    <source>
        <dbReference type="EMBL" id="MBK9984120.1"/>
    </source>
</evidence>
<feature type="binding site" evidence="8">
    <location>
        <position position="375"/>
    </location>
    <ligand>
        <name>Zn(2+)</name>
        <dbReference type="ChEBI" id="CHEBI:29105"/>
        <label>2</label>
        <note>catalytic</note>
    </ligand>
</feature>
<keyword evidence="6" id="KW-0862">Zinc</keyword>
<dbReference type="EMBL" id="JADKGY010000029">
    <property type="protein sequence ID" value="MBK9984120.1"/>
    <property type="molecule type" value="Genomic_DNA"/>
</dbReference>
<feature type="binding site" evidence="8">
    <location>
        <position position="379"/>
    </location>
    <ligand>
        <name>Zn(2+)</name>
        <dbReference type="ChEBI" id="CHEBI:29105"/>
        <label>2</label>
        <note>catalytic</note>
    </ligand>
</feature>
<dbReference type="Pfam" id="PF01401">
    <property type="entry name" value="Peptidase_M2"/>
    <property type="match status" value="1"/>
</dbReference>
<evidence type="ECO:0000313" key="10">
    <source>
        <dbReference type="Proteomes" id="UP000808337"/>
    </source>
</evidence>